<evidence type="ECO:0000256" key="4">
    <source>
        <dbReference type="ARBA" id="ARBA00023136"/>
    </source>
</evidence>
<dbReference type="Pfam" id="PF02238">
    <property type="entry name" value="COX7a"/>
    <property type="match status" value="1"/>
</dbReference>
<dbReference type="EMBL" id="CAJPIJ010000078">
    <property type="protein sequence ID" value="CAG1969035.1"/>
    <property type="molecule type" value="Genomic_DNA"/>
</dbReference>
<evidence type="ECO:0000256" key="3">
    <source>
        <dbReference type="ARBA" id="ARBA00023128"/>
    </source>
</evidence>
<dbReference type="Proteomes" id="UP000746612">
    <property type="component" value="Unassembled WGS sequence"/>
</dbReference>
<organism evidence="7">
    <name type="scientific">Gibberella zeae</name>
    <name type="common">Wheat head blight fungus</name>
    <name type="synonym">Fusarium graminearum</name>
    <dbReference type="NCBI Taxonomy" id="5518"/>
    <lineage>
        <taxon>Eukaryota</taxon>
        <taxon>Fungi</taxon>
        <taxon>Dikarya</taxon>
        <taxon>Ascomycota</taxon>
        <taxon>Pezizomycotina</taxon>
        <taxon>Sordariomycetes</taxon>
        <taxon>Hypocreomycetidae</taxon>
        <taxon>Hypocreales</taxon>
        <taxon>Nectriaceae</taxon>
        <taxon>Fusarium</taxon>
    </lineage>
</organism>
<evidence type="ECO:0000256" key="5">
    <source>
        <dbReference type="SAM" id="Phobius"/>
    </source>
</evidence>
<keyword evidence="3" id="KW-0496">Mitochondrion</keyword>
<reference evidence="7" key="1">
    <citation type="submission" date="2019-04" db="EMBL/GenBank/DDBJ databases">
        <authorList>
            <person name="Melise S."/>
            <person name="Noan J."/>
            <person name="Okalmin O."/>
        </authorList>
    </citation>
    <scope>NUCLEOTIDE SEQUENCE</scope>
    <source>
        <strain evidence="7">FN9</strain>
    </source>
</reference>
<dbReference type="EMBL" id="CAAKMV010000174">
    <property type="protein sequence ID" value="VIO63480.1"/>
    <property type="molecule type" value="Genomic_DNA"/>
</dbReference>
<evidence type="ECO:0000256" key="1">
    <source>
        <dbReference type="ARBA" id="ARBA00004273"/>
    </source>
</evidence>
<keyword evidence="5" id="KW-1133">Transmembrane helix</keyword>
<comment type="subcellular location">
    <subcellularLocation>
        <location evidence="1">Mitochondrion inner membrane</location>
    </subcellularLocation>
</comment>
<accession>A0A4E9EMP9</accession>
<gene>
    <name evidence="7" type="ORF">FUG_LOCUS511996</name>
    <name evidence="6" type="ORF">MDCFG202_LOCUS63599</name>
</gene>
<proteinExistence type="predicted"/>
<protein>
    <submittedName>
        <fullName evidence="7">Uncharacterized protein</fullName>
    </submittedName>
</protein>
<keyword evidence="5" id="KW-0812">Transmembrane</keyword>
<feature type="transmembrane region" description="Helical" evidence="5">
    <location>
        <begin position="110"/>
        <end position="130"/>
    </location>
</feature>
<dbReference type="AlphaFoldDB" id="A0A4E9EMP9"/>
<evidence type="ECO:0000313" key="7">
    <source>
        <dbReference type="EMBL" id="VIO63480.1"/>
    </source>
</evidence>
<sequence length="143" mass="16189">MASFLYPNFDILRHQFNHPTRTTIGASQNSHYRLQDVVRTIDSSTILAMILAAKTDVNGPLSAPSIAQNITSYENPLVDAKNPVPNYQRFYQNAYKNHTRLWKIGPRSRMLMTPYLILLWGSLGASFYGAGRKVLGYNSYFGN</sequence>
<dbReference type="GO" id="GO:0005743">
    <property type="term" value="C:mitochondrial inner membrane"/>
    <property type="evidence" value="ECO:0007669"/>
    <property type="project" value="UniProtKB-SubCell"/>
</dbReference>
<evidence type="ECO:0000313" key="6">
    <source>
        <dbReference type="EMBL" id="CAG1969035.1"/>
    </source>
</evidence>
<dbReference type="InterPro" id="IPR039297">
    <property type="entry name" value="COX7a"/>
</dbReference>
<reference evidence="6" key="2">
    <citation type="submission" date="2021-03" db="EMBL/GenBank/DDBJ databases">
        <authorList>
            <person name="Alouane T."/>
            <person name="Langin T."/>
            <person name="Bonhomme L."/>
        </authorList>
    </citation>
    <scope>NUCLEOTIDE SEQUENCE</scope>
    <source>
        <strain evidence="6">MDC_Fg202</strain>
    </source>
</reference>
<name>A0A4E9EMP9_GIBZA</name>
<keyword evidence="4 5" id="KW-0472">Membrane</keyword>
<keyword evidence="2" id="KW-0999">Mitochondrion inner membrane</keyword>
<evidence type="ECO:0000256" key="2">
    <source>
        <dbReference type="ARBA" id="ARBA00022792"/>
    </source>
</evidence>